<dbReference type="Proteomes" id="UP000320386">
    <property type="component" value="Chromosome"/>
</dbReference>
<sequence length="276" mass="29691">MRWLTLLLMPVVLLCGCASDPTSDELPRLDEIRSSVTPPGPPEGVAVQGPSTTMGVVTVGVRIESDLERAWEKLSATGLDPRVVDAWAENGLRVGTLPSTEVVKWLSELPQPVWGMGRRRAMVTTGTAALLETRRLGRTTAITLGFTDPVQTRGPLSLRGVVRESGLGLGAALVPAKPRLRSYVTAAPSINELDRIELFDALALLVPTDGQTAVVISLTPQAMALVRHDAERTDEPVADPEPWLLGVPLLVRQRSGIIWQRIVVIRSESIRPGAGS</sequence>
<dbReference type="EMBL" id="CP036280">
    <property type="protein sequence ID" value="QDU71253.1"/>
    <property type="molecule type" value="Genomic_DNA"/>
</dbReference>
<proteinExistence type="predicted"/>
<protein>
    <submittedName>
        <fullName evidence="1">Uncharacterized protein</fullName>
    </submittedName>
</protein>
<evidence type="ECO:0000313" key="1">
    <source>
        <dbReference type="EMBL" id="QDU71253.1"/>
    </source>
</evidence>
<gene>
    <name evidence="1" type="ORF">Pan265_11020</name>
</gene>
<dbReference type="PROSITE" id="PS51257">
    <property type="entry name" value="PROKAR_LIPOPROTEIN"/>
    <property type="match status" value="1"/>
</dbReference>
<dbReference type="KEGG" id="mcad:Pan265_11020"/>
<dbReference type="AlphaFoldDB" id="A0A518BW92"/>
<reference evidence="1 2" key="1">
    <citation type="submission" date="2019-02" db="EMBL/GenBank/DDBJ databases">
        <title>Deep-cultivation of Planctomycetes and their phenomic and genomic characterization uncovers novel biology.</title>
        <authorList>
            <person name="Wiegand S."/>
            <person name="Jogler M."/>
            <person name="Boedeker C."/>
            <person name="Pinto D."/>
            <person name="Vollmers J."/>
            <person name="Rivas-Marin E."/>
            <person name="Kohn T."/>
            <person name="Peeters S.H."/>
            <person name="Heuer A."/>
            <person name="Rast P."/>
            <person name="Oberbeckmann S."/>
            <person name="Bunk B."/>
            <person name="Jeske O."/>
            <person name="Meyerdierks A."/>
            <person name="Storesund J.E."/>
            <person name="Kallscheuer N."/>
            <person name="Luecker S."/>
            <person name="Lage O.M."/>
            <person name="Pohl T."/>
            <person name="Merkel B.J."/>
            <person name="Hornburger P."/>
            <person name="Mueller R.-W."/>
            <person name="Bruemmer F."/>
            <person name="Labrenz M."/>
            <person name="Spormann A.M."/>
            <person name="Op den Camp H."/>
            <person name="Overmann J."/>
            <person name="Amann R."/>
            <person name="Jetten M.S.M."/>
            <person name="Mascher T."/>
            <person name="Medema M.H."/>
            <person name="Devos D.P."/>
            <person name="Kaster A.-K."/>
            <person name="Ovreas L."/>
            <person name="Rohde M."/>
            <person name="Galperin M.Y."/>
            <person name="Jogler C."/>
        </authorList>
    </citation>
    <scope>NUCLEOTIDE SEQUENCE [LARGE SCALE GENOMIC DNA]</scope>
    <source>
        <strain evidence="1 2">Pan265</strain>
    </source>
</reference>
<accession>A0A518BW92</accession>
<evidence type="ECO:0000313" key="2">
    <source>
        <dbReference type="Proteomes" id="UP000320386"/>
    </source>
</evidence>
<name>A0A518BW92_9BACT</name>
<keyword evidence="2" id="KW-1185">Reference proteome</keyword>
<organism evidence="1 2">
    <name type="scientific">Mucisphaera calidilacus</name>
    <dbReference type="NCBI Taxonomy" id="2527982"/>
    <lineage>
        <taxon>Bacteria</taxon>
        <taxon>Pseudomonadati</taxon>
        <taxon>Planctomycetota</taxon>
        <taxon>Phycisphaerae</taxon>
        <taxon>Phycisphaerales</taxon>
        <taxon>Phycisphaeraceae</taxon>
        <taxon>Mucisphaera</taxon>
    </lineage>
</organism>